<reference evidence="2" key="1">
    <citation type="submission" date="2018-11" db="EMBL/GenBank/DDBJ databases">
        <authorList>
            <consortium name="Pathogen Informatics"/>
        </authorList>
    </citation>
    <scope>NUCLEOTIDE SEQUENCE</scope>
</reference>
<keyword evidence="3" id="KW-1185">Reference proteome</keyword>
<protein>
    <submittedName>
        <fullName evidence="2">Uncharacterized protein</fullName>
    </submittedName>
</protein>
<evidence type="ECO:0000313" key="2">
    <source>
        <dbReference type="EMBL" id="VEL41299.1"/>
    </source>
</evidence>
<keyword evidence="1" id="KW-0812">Transmembrane</keyword>
<dbReference type="AlphaFoldDB" id="A0A448XNW9"/>
<keyword evidence="1" id="KW-1133">Transmembrane helix</keyword>
<proteinExistence type="predicted"/>
<gene>
    <name evidence="2" type="ORF">PXEA_LOCUS34739</name>
</gene>
<accession>A0A448XNW9</accession>
<feature type="transmembrane region" description="Helical" evidence="1">
    <location>
        <begin position="79"/>
        <end position="97"/>
    </location>
</feature>
<organism evidence="2 3">
    <name type="scientific">Protopolystoma xenopodis</name>
    <dbReference type="NCBI Taxonomy" id="117903"/>
    <lineage>
        <taxon>Eukaryota</taxon>
        <taxon>Metazoa</taxon>
        <taxon>Spiralia</taxon>
        <taxon>Lophotrochozoa</taxon>
        <taxon>Platyhelminthes</taxon>
        <taxon>Monogenea</taxon>
        <taxon>Polyopisthocotylea</taxon>
        <taxon>Polystomatidea</taxon>
        <taxon>Polystomatidae</taxon>
        <taxon>Protopolystoma</taxon>
    </lineage>
</organism>
<comment type="caution">
    <text evidence="2">The sequence shown here is derived from an EMBL/GenBank/DDBJ whole genome shotgun (WGS) entry which is preliminary data.</text>
</comment>
<evidence type="ECO:0000256" key="1">
    <source>
        <dbReference type="SAM" id="Phobius"/>
    </source>
</evidence>
<sequence length="154" mass="17005">MPIHRRKGNARHQLSSDSVGSPLCWLDCHLGCGLSAWPLLVAFQGSDEPSHSCVLYFDAANAGTKTDDYRRRVNADMTFLVMVVVFIALSVAMTIAICSSSPVPLFFCRTARACVWMALFGLAGSKSRTFSPFCYSPTSISGQLVLFCRWAWRL</sequence>
<dbReference type="Proteomes" id="UP000784294">
    <property type="component" value="Unassembled WGS sequence"/>
</dbReference>
<evidence type="ECO:0000313" key="3">
    <source>
        <dbReference type="Proteomes" id="UP000784294"/>
    </source>
</evidence>
<name>A0A448XNW9_9PLAT</name>
<keyword evidence="1" id="KW-0472">Membrane</keyword>
<dbReference type="EMBL" id="CAAALY010268766">
    <property type="protein sequence ID" value="VEL41299.1"/>
    <property type="molecule type" value="Genomic_DNA"/>
</dbReference>